<feature type="compositionally biased region" description="Polar residues" evidence="1">
    <location>
        <begin position="499"/>
        <end position="509"/>
    </location>
</feature>
<feature type="region of interest" description="Disordered" evidence="1">
    <location>
        <begin position="617"/>
        <end position="636"/>
    </location>
</feature>
<feature type="region of interest" description="Disordered" evidence="1">
    <location>
        <begin position="837"/>
        <end position="958"/>
    </location>
</feature>
<keyword evidence="3" id="KW-1185">Reference proteome</keyword>
<feature type="compositionally biased region" description="Low complexity" evidence="1">
    <location>
        <begin position="745"/>
        <end position="761"/>
    </location>
</feature>
<feature type="region of interest" description="Disordered" evidence="1">
    <location>
        <begin position="1"/>
        <end position="144"/>
    </location>
</feature>
<feature type="compositionally biased region" description="Basic and acidic residues" evidence="1">
    <location>
        <begin position="14"/>
        <end position="27"/>
    </location>
</feature>
<accession>A0A0P1BGV2</accession>
<feature type="compositionally biased region" description="Polar residues" evidence="1">
    <location>
        <begin position="670"/>
        <end position="723"/>
    </location>
</feature>
<evidence type="ECO:0000313" key="2">
    <source>
        <dbReference type="EMBL" id="CEH15273.1"/>
    </source>
</evidence>
<dbReference type="OrthoDB" id="10324264at2759"/>
<evidence type="ECO:0000313" key="3">
    <source>
        <dbReference type="Proteomes" id="UP000054845"/>
    </source>
</evidence>
<protein>
    <submittedName>
        <fullName evidence="2">Uncharacterized protein</fullName>
    </submittedName>
</protein>
<feature type="compositionally biased region" description="Polar residues" evidence="1">
    <location>
        <begin position="534"/>
        <end position="545"/>
    </location>
</feature>
<feature type="region of interest" description="Disordered" evidence="1">
    <location>
        <begin position="250"/>
        <end position="386"/>
    </location>
</feature>
<feature type="region of interest" description="Disordered" evidence="1">
    <location>
        <begin position="529"/>
        <end position="573"/>
    </location>
</feature>
<feature type="region of interest" description="Disordered" evidence="1">
    <location>
        <begin position="651"/>
        <end position="825"/>
    </location>
</feature>
<dbReference type="Proteomes" id="UP000054845">
    <property type="component" value="Unassembled WGS sequence"/>
</dbReference>
<feature type="compositionally biased region" description="Basic and acidic residues" evidence="1">
    <location>
        <begin position="132"/>
        <end position="142"/>
    </location>
</feature>
<feature type="compositionally biased region" description="Basic and acidic residues" evidence="1">
    <location>
        <begin position="371"/>
        <end position="382"/>
    </location>
</feature>
<feature type="compositionally biased region" description="Basic and acidic residues" evidence="1">
    <location>
        <begin position="937"/>
        <end position="950"/>
    </location>
</feature>
<proteinExistence type="predicted"/>
<feature type="compositionally biased region" description="Polar residues" evidence="1">
    <location>
        <begin position="478"/>
        <end position="490"/>
    </location>
</feature>
<feature type="region of interest" description="Disordered" evidence="1">
    <location>
        <begin position="478"/>
        <end position="512"/>
    </location>
</feature>
<dbReference type="EMBL" id="CCYA01000260">
    <property type="protein sequence ID" value="CEH15273.1"/>
    <property type="molecule type" value="Genomic_DNA"/>
</dbReference>
<name>A0A0P1BGV2_9BASI</name>
<organism evidence="2 3">
    <name type="scientific">Ceraceosorus bombacis</name>
    <dbReference type="NCBI Taxonomy" id="401625"/>
    <lineage>
        <taxon>Eukaryota</taxon>
        <taxon>Fungi</taxon>
        <taxon>Dikarya</taxon>
        <taxon>Basidiomycota</taxon>
        <taxon>Ustilaginomycotina</taxon>
        <taxon>Exobasidiomycetes</taxon>
        <taxon>Ceraceosorales</taxon>
        <taxon>Ceraceosoraceae</taxon>
        <taxon>Ceraceosorus</taxon>
    </lineage>
</organism>
<dbReference type="AlphaFoldDB" id="A0A0P1BGV2"/>
<feature type="compositionally biased region" description="Polar residues" evidence="1">
    <location>
        <begin position="893"/>
        <end position="910"/>
    </location>
</feature>
<feature type="compositionally biased region" description="Basic residues" evidence="1">
    <location>
        <begin position="274"/>
        <end position="291"/>
    </location>
</feature>
<feature type="compositionally biased region" description="Low complexity" evidence="1">
    <location>
        <begin position="36"/>
        <end position="54"/>
    </location>
</feature>
<feature type="compositionally biased region" description="Polar residues" evidence="1">
    <location>
        <begin position="617"/>
        <end position="634"/>
    </location>
</feature>
<feature type="compositionally biased region" description="Polar residues" evidence="1">
    <location>
        <begin position="334"/>
        <end position="364"/>
    </location>
</feature>
<evidence type="ECO:0000256" key="1">
    <source>
        <dbReference type="SAM" id="MobiDB-lite"/>
    </source>
</evidence>
<feature type="compositionally biased region" description="Low complexity" evidence="1">
    <location>
        <begin position="100"/>
        <end position="110"/>
    </location>
</feature>
<feature type="compositionally biased region" description="Basic and acidic residues" evidence="1">
    <location>
        <begin position="911"/>
        <end position="924"/>
    </location>
</feature>
<sequence>MKSQNVFLSSLQAMRRDQAEQLQRKESGQPWQPVGTSPASASSSQQTQQAYQYAGEDQYQGATRLTAPASSSTLSNALSIPSSSRSVPAHDLVSVTPLRSATTAAPSATSQGKARETLQSPWQPMRGAPEPSSRHDIGRNDYESTNTYDTQAFHQPTAGMTTETQFDSHVDFDQFLKEISTTWAPNDLTAWQPLGSAEVDHPSIPSSEGDTFGGHLSRPQIGSGESWLHHRGVDGSMDVDEDLYSSSASMMSGDSFSQSPIAPAQQHSADHHAIVKHLSRSQSPLKRRMTAKRTASGPNMLSGLLVSPTTSRQPARRRAGTVAGPGDQLHETHNSQLQAQSSLPRPASSQPLQDAQVASFSSDDSPLGQETGHRLLSSDRRQPSSTQTLKDLGAVYDAKSHSWNVPAEVLRVLSPSLSSEFASLQLQRDQLEQVPPDCGQEGSYRGLGLMGSDLTQESEEMSMDPVAAMNLPLNAHNQAQQRLQKASGQSWDDGPGQDSVLTNASSFDSSGIEDSLASLRDDHQRRWVHGRDTPASSPAFSTNLQLHGLSPDSASRVRPEHGSQEQSADFSHHLQRAPHPSQYFSQPHARELEQLRGPHEQSAMTSIGEFGQLLSESAMTDQSKPDDWSQTWPKTSLPAPYNSFAMALEPSQQSDPTMATSHHMPDRNAVSPTVPTFVHTSQSGASLRTKSSRNKSPTNERAVNTTASSASLRRPPSTSYSRSMTRHSTEGLPPLAAAAQERRMSQTSVSRRVVSPSLVISPRHRGMDKAISSDALRHGDAHSNPSPLLGTQSSGLIPTPTSASGSIASSRRRQGRTGTAKLDEVSSALEKLRQFLDQKEPSGRGHSRTMSAFAAPPGNGGQAGLDETQGGPQRLRHVRGNLPPRGSLHISAESLSELFTHNESSSSSTAGHDRAGLDKSRDSNPEPATRNKAIADLQKRVREMRDELERSGPGANFE</sequence>
<feature type="compositionally biased region" description="Polar residues" evidence="1">
    <location>
        <begin position="60"/>
        <end position="86"/>
    </location>
</feature>
<feature type="compositionally biased region" description="Low complexity" evidence="1">
    <location>
        <begin position="250"/>
        <end position="259"/>
    </location>
</feature>
<feature type="compositionally biased region" description="Polar residues" evidence="1">
    <location>
        <begin position="651"/>
        <end position="660"/>
    </location>
</feature>
<reference evidence="2 3" key="1">
    <citation type="submission" date="2014-09" db="EMBL/GenBank/DDBJ databases">
        <authorList>
            <person name="Magalhaes I.L.F."/>
            <person name="Oliveira U."/>
            <person name="Santos F.R."/>
            <person name="Vidigal T.H.D.A."/>
            <person name="Brescovit A.D."/>
            <person name="Santos A.J."/>
        </authorList>
    </citation>
    <scope>NUCLEOTIDE SEQUENCE [LARGE SCALE GENOMIC DNA]</scope>
</reference>
<feature type="compositionally biased region" description="Polar residues" evidence="1">
    <location>
        <begin position="783"/>
        <end position="801"/>
    </location>
</feature>
<feature type="compositionally biased region" description="Polar residues" evidence="1">
    <location>
        <begin position="1"/>
        <end position="12"/>
    </location>
</feature>